<reference evidence="2 3" key="1">
    <citation type="submission" date="2016-10" db="EMBL/GenBank/DDBJ databases">
        <authorList>
            <person name="de Groot N.N."/>
        </authorList>
    </citation>
    <scope>NUCLEOTIDE SEQUENCE [LARGE SCALE GENOMIC DNA]</scope>
    <source>
        <strain evidence="2 3">DSM 19706</strain>
    </source>
</reference>
<name>A0A1H9Y1L9_THASX</name>
<dbReference type="OrthoDB" id="5752177at2"/>
<feature type="coiled-coil region" evidence="1">
    <location>
        <begin position="166"/>
        <end position="255"/>
    </location>
</feature>
<keyword evidence="3" id="KW-1185">Reference proteome</keyword>
<dbReference type="RefSeq" id="WP_093326616.1">
    <property type="nucleotide sequence ID" value="NZ_AP027363.1"/>
</dbReference>
<evidence type="ECO:0000256" key="1">
    <source>
        <dbReference type="SAM" id="Coils"/>
    </source>
</evidence>
<evidence type="ECO:0000313" key="3">
    <source>
        <dbReference type="Proteomes" id="UP000199308"/>
    </source>
</evidence>
<accession>A0A1H9Y1L9</accession>
<dbReference type="STRING" id="349064.SAMN05660429_00005"/>
<organism evidence="2 3">
    <name type="scientific">Thalassotalea agarivorans</name>
    <name type="common">Thalassomonas agarivorans</name>
    <dbReference type="NCBI Taxonomy" id="349064"/>
    <lineage>
        <taxon>Bacteria</taxon>
        <taxon>Pseudomonadati</taxon>
        <taxon>Pseudomonadota</taxon>
        <taxon>Gammaproteobacteria</taxon>
        <taxon>Alteromonadales</taxon>
        <taxon>Colwelliaceae</taxon>
        <taxon>Thalassotalea</taxon>
    </lineage>
</organism>
<sequence length="596" mass="66019">MKRFIRWQGLIGFLVFLALLLAFVYLIAESAVKRGIEYGVGLYTGAEVNVEAVEITYSPLSLTVIQFQATDKERPEYNLVSFNRATASLDFWQYLFGKTVIREMALEELAFGEKRTRAGEVFVASDADDDASFKDQMKAVMPSVDISLPNVDDLMADAGLRSYQSAEAFKQVYEQEKAALASLKDDLPDKAVLEQYQQKVKALSKRKVKTVDDVNAIKTEFDALKAQFEADKAKVEAAKTQLANSKKVLAQAAKDVKDAPGQDWQLIKEKYQLDKIDTADFAHILFGAQARQYYAYLKKGMDAIAPFLSAGEDNQEQVQKKRSQGRFVYFKEENPMPSFLIEQLTLSVKTPQGFMTGSGEELTHQHWIRNKPSAIKLASDDLMGEGKADFSARYKSLESGEYEADSDWHYENIKLTDKVLQDSDKFSLTLTQGAMQGNGELALINGELKAKTTANLTDVNFAGGNSSSINGSVVDTLNDAQQFSLVVVASGPWQKPSFSITSPLNNLLSKVLQKQVSDKVASFQNKVQAGLNEKIAGATNLNAQAGQEIVSLDKLLNNTDQALNDLMSSDVVKAQKKQLEDKAKNKIKEKLGDLFN</sequence>
<protein>
    <submittedName>
        <fullName evidence="2">TIGR03545 family protein</fullName>
    </submittedName>
</protein>
<gene>
    <name evidence="2" type="ORF">SAMN05660429_00005</name>
</gene>
<proteinExistence type="predicted"/>
<dbReference type="InterPro" id="IPR019934">
    <property type="entry name" value="CHP03545"/>
</dbReference>
<keyword evidence="1" id="KW-0175">Coiled coil</keyword>
<dbReference type="Proteomes" id="UP000199308">
    <property type="component" value="Unassembled WGS sequence"/>
</dbReference>
<dbReference type="NCBIfam" id="TIGR03545">
    <property type="entry name" value="TIGR03545 family protein"/>
    <property type="match status" value="1"/>
</dbReference>
<dbReference type="EMBL" id="FOHK01000001">
    <property type="protein sequence ID" value="SES62159.1"/>
    <property type="molecule type" value="Genomic_DNA"/>
</dbReference>
<evidence type="ECO:0000313" key="2">
    <source>
        <dbReference type="EMBL" id="SES62159.1"/>
    </source>
</evidence>
<dbReference type="AlphaFoldDB" id="A0A1H9Y1L9"/>